<proteinExistence type="inferred from homology"/>
<dbReference type="InterPro" id="IPR020471">
    <property type="entry name" value="AKR"/>
</dbReference>
<reference evidence="5" key="1">
    <citation type="submission" date="2014-08" db="EMBL/GenBank/DDBJ databases">
        <authorList>
            <person name="Murali S."/>
            <person name="Richards S."/>
            <person name="Bandaranaike D."/>
            <person name="Bellair M."/>
            <person name="Blankenburg K."/>
            <person name="Chao H."/>
            <person name="Dinh H."/>
            <person name="Doddapaneni H."/>
            <person name="Dugan-Rocha S."/>
            <person name="Elkadiri S."/>
            <person name="Gnanaolivu R."/>
            <person name="Hughes D."/>
            <person name="Lee S."/>
            <person name="Li M."/>
            <person name="Ming W."/>
            <person name="Munidasa M."/>
            <person name="Muniz J."/>
            <person name="Nguyen L."/>
            <person name="Osuji N."/>
            <person name="Pu L.-L."/>
            <person name="Puazo M."/>
            <person name="Skinner E."/>
            <person name="Qu C."/>
            <person name="Quiroz J."/>
            <person name="Raj R."/>
            <person name="Weissenberger G."/>
            <person name="Xin Y."/>
            <person name="Zou X."/>
            <person name="Han Y."/>
            <person name="Worley K."/>
            <person name="Muzny D."/>
            <person name="Gibbs R."/>
        </authorList>
    </citation>
    <scope>NUCLEOTIDE SEQUENCE</scope>
    <source>
        <strain evidence="5">HAZT.00-mixed</strain>
        <tissue evidence="5">Whole organism</tissue>
    </source>
</reference>
<dbReference type="SUPFAM" id="SSF51430">
    <property type="entry name" value="NAD(P)-linked oxidoreductase"/>
    <property type="match status" value="1"/>
</dbReference>
<sequence length="218" mass="24275">MMLVGTYQIHSKEAIYKVLEAGLASGYRLIDTASGYRNEEHIGAALRDLLPKFGLKREDLFITSKIGPSSAGNHASVVSCCQASLQHLGTTYLDLLLIHWPGLHKIAGEDPRNKAGRLVTWSALQDLYRSGVTRAIGVSNYETRHCREILDSGIVPHVNQVRAASVHRHCRVLPKSTNTDHIAANIAARDLVLSKEQFSLINSIQTRYKYAWDPKNIY</sequence>
<evidence type="ECO:0000259" key="4">
    <source>
        <dbReference type="Pfam" id="PF00248"/>
    </source>
</evidence>
<dbReference type="OrthoDB" id="416253at2759"/>
<gene>
    <name evidence="5" type="ORF">HAZT_HAZT000680</name>
</gene>
<dbReference type="EMBL" id="JQDR03014143">
    <property type="protein sequence ID" value="KAA0188591.1"/>
    <property type="molecule type" value="Genomic_DNA"/>
</dbReference>
<dbReference type="InterPro" id="IPR018170">
    <property type="entry name" value="Aldo/ket_reductase_CS"/>
</dbReference>
<evidence type="ECO:0000256" key="3">
    <source>
        <dbReference type="ARBA" id="ARBA00023002"/>
    </source>
</evidence>
<reference evidence="5" key="3">
    <citation type="submission" date="2019-06" db="EMBL/GenBank/DDBJ databases">
        <authorList>
            <person name="Poynton C."/>
            <person name="Hasenbein S."/>
            <person name="Benoit J.B."/>
            <person name="Sepulveda M.S."/>
            <person name="Poelchau M.F."/>
            <person name="Murali S.C."/>
            <person name="Chen S."/>
            <person name="Glastad K.M."/>
            <person name="Werren J.H."/>
            <person name="Vineis J.H."/>
            <person name="Bowen J.L."/>
            <person name="Friedrich M."/>
            <person name="Jones J."/>
            <person name="Robertson H.M."/>
            <person name="Feyereisen R."/>
            <person name="Mechler-Hickson A."/>
            <person name="Mathers N."/>
            <person name="Lee C.E."/>
            <person name="Colbourne J.K."/>
            <person name="Biales A."/>
            <person name="Johnston J.S."/>
            <person name="Wellborn G.A."/>
            <person name="Rosendale A.J."/>
            <person name="Cridge A.G."/>
            <person name="Munoz-Torres M.C."/>
            <person name="Bain P.A."/>
            <person name="Manny A.R."/>
            <person name="Major K.M."/>
            <person name="Lambert F.N."/>
            <person name="Vulpe C.D."/>
            <person name="Tuck P."/>
            <person name="Blalock B.J."/>
            <person name="Lin Y.-Y."/>
            <person name="Smith M.E."/>
            <person name="Ochoa-Acuna H."/>
            <person name="Chen M.-J.M."/>
            <person name="Childers C.P."/>
            <person name="Qu J."/>
            <person name="Dugan S."/>
            <person name="Lee S.L."/>
            <person name="Chao H."/>
            <person name="Dinh H."/>
            <person name="Han Y."/>
            <person name="Doddapaneni H."/>
            <person name="Worley K.C."/>
            <person name="Muzny D.M."/>
            <person name="Gibbs R.A."/>
            <person name="Richards S."/>
        </authorList>
    </citation>
    <scope>NUCLEOTIDE SEQUENCE</scope>
    <source>
        <strain evidence="5">HAZT.00-mixed</strain>
        <tissue evidence="5">Whole organism</tissue>
    </source>
</reference>
<dbReference type="GO" id="GO:0016616">
    <property type="term" value="F:oxidoreductase activity, acting on the CH-OH group of donors, NAD or NADP as acceptor"/>
    <property type="evidence" value="ECO:0007669"/>
    <property type="project" value="UniProtKB-ARBA"/>
</dbReference>
<comment type="similarity">
    <text evidence="1">Belongs to the aldo/keto reductase family.</text>
</comment>
<protein>
    <recommendedName>
        <fullName evidence="4">NADP-dependent oxidoreductase domain-containing protein</fullName>
    </recommendedName>
</protein>
<keyword evidence="2" id="KW-0521">NADP</keyword>
<feature type="domain" description="NADP-dependent oxidoreductase" evidence="4">
    <location>
        <begin position="5"/>
        <end position="165"/>
    </location>
</feature>
<dbReference type="PANTHER" id="PTHR43827">
    <property type="entry name" value="2,5-DIKETO-D-GLUCONIC ACID REDUCTASE"/>
    <property type="match status" value="1"/>
</dbReference>
<dbReference type="Gene3D" id="3.20.20.100">
    <property type="entry name" value="NADP-dependent oxidoreductase domain"/>
    <property type="match status" value="2"/>
</dbReference>
<dbReference type="PRINTS" id="PR00069">
    <property type="entry name" value="ALDKETRDTASE"/>
</dbReference>
<evidence type="ECO:0000313" key="5">
    <source>
        <dbReference type="EMBL" id="KAA0188591.1"/>
    </source>
</evidence>
<dbReference type="PANTHER" id="PTHR43827:SF3">
    <property type="entry name" value="NADP-DEPENDENT OXIDOREDUCTASE DOMAIN-CONTAINING PROTEIN"/>
    <property type="match status" value="1"/>
</dbReference>
<name>A0A6A0GUW1_HYAAZ</name>
<dbReference type="PROSITE" id="PS00062">
    <property type="entry name" value="ALDOKETO_REDUCTASE_2"/>
    <property type="match status" value="1"/>
</dbReference>
<comment type="caution">
    <text evidence="5">The sequence shown here is derived from an EMBL/GenBank/DDBJ whole genome shotgun (WGS) entry which is preliminary data.</text>
</comment>
<organism evidence="5">
    <name type="scientific">Hyalella azteca</name>
    <name type="common">Amphipod</name>
    <dbReference type="NCBI Taxonomy" id="294128"/>
    <lineage>
        <taxon>Eukaryota</taxon>
        <taxon>Metazoa</taxon>
        <taxon>Ecdysozoa</taxon>
        <taxon>Arthropoda</taxon>
        <taxon>Crustacea</taxon>
        <taxon>Multicrustacea</taxon>
        <taxon>Malacostraca</taxon>
        <taxon>Eumalacostraca</taxon>
        <taxon>Peracarida</taxon>
        <taxon>Amphipoda</taxon>
        <taxon>Senticaudata</taxon>
        <taxon>Talitrida</taxon>
        <taxon>Talitroidea</taxon>
        <taxon>Hyalellidae</taxon>
        <taxon>Hyalella</taxon>
    </lineage>
</organism>
<evidence type="ECO:0000256" key="1">
    <source>
        <dbReference type="ARBA" id="ARBA00007905"/>
    </source>
</evidence>
<accession>A0A6A0GUW1</accession>
<dbReference type="AlphaFoldDB" id="A0A6A0GUW1"/>
<dbReference type="InterPro" id="IPR023210">
    <property type="entry name" value="NADP_OxRdtase_dom"/>
</dbReference>
<dbReference type="PROSITE" id="PS00798">
    <property type="entry name" value="ALDOKETO_REDUCTASE_1"/>
    <property type="match status" value="1"/>
</dbReference>
<dbReference type="Pfam" id="PF00248">
    <property type="entry name" value="Aldo_ket_red"/>
    <property type="match status" value="1"/>
</dbReference>
<dbReference type="Proteomes" id="UP000711488">
    <property type="component" value="Unassembled WGS sequence"/>
</dbReference>
<evidence type="ECO:0000256" key="2">
    <source>
        <dbReference type="ARBA" id="ARBA00022857"/>
    </source>
</evidence>
<reference evidence="5" key="2">
    <citation type="journal article" date="2018" name="Environ. Sci. Technol.">
        <title>The Toxicogenome of Hyalella azteca: A Model for Sediment Ecotoxicology and Evolutionary Toxicology.</title>
        <authorList>
            <person name="Poynton H.C."/>
            <person name="Hasenbein S."/>
            <person name="Benoit J.B."/>
            <person name="Sepulveda M.S."/>
            <person name="Poelchau M.F."/>
            <person name="Hughes D.S.T."/>
            <person name="Murali S.C."/>
            <person name="Chen S."/>
            <person name="Glastad K.M."/>
            <person name="Goodisman M.A.D."/>
            <person name="Werren J.H."/>
            <person name="Vineis J.H."/>
            <person name="Bowen J.L."/>
            <person name="Friedrich M."/>
            <person name="Jones J."/>
            <person name="Robertson H.M."/>
            <person name="Feyereisen R."/>
            <person name="Mechler-Hickson A."/>
            <person name="Mathers N."/>
            <person name="Lee C.E."/>
            <person name="Colbourne J.K."/>
            <person name="Biales A."/>
            <person name="Johnston J.S."/>
            <person name="Wellborn G.A."/>
            <person name="Rosendale A.J."/>
            <person name="Cridge A.G."/>
            <person name="Munoz-Torres M.C."/>
            <person name="Bain P.A."/>
            <person name="Manny A.R."/>
            <person name="Major K.M."/>
            <person name="Lambert F.N."/>
            <person name="Vulpe C.D."/>
            <person name="Tuck P."/>
            <person name="Blalock B.J."/>
            <person name="Lin Y.Y."/>
            <person name="Smith M.E."/>
            <person name="Ochoa-Acuna H."/>
            <person name="Chen M.M."/>
            <person name="Childers C.P."/>
            <person name="Qu J."/>
            <person name="Dugan S."/>
            <person name="Lee S.L."/>
            <person name="Chao H."/>
            <person name="Dinh H."/>
            <person name="Han Y."/>
            <person name="Doddapaneni H."/>
            <person name="Worley K.C."/>
            <person name="Muzny D.M."/>
            <person name="Gibbs R.A."/>
            <person name="Richards S."/>
        </authorList>
    </citation>
    <scope>NUCLEOTIDE SEQUENCE</scope>
    <source>
        <strain evidence="5">HAZT.00-mixed</strain>
        <tissue evidence="5">Whole organism</tissue>
    </source>
</reference>
<keyword evidence="3" id="KW-0560">Oxidoreductase</keyword>
<dbReference type="InterPro" id="IPR036812">
    <property type="entry name" value="NAD(P)_OxRdtase_dom_sf"/>
</dbReference>